<keyword evidence="1" id="KW-0472">Membrane</keyword>
<sequence>MADITSTPSQPGVPMRIILSIPVIGWIAKDLLHGDKDNIWYLLVAVLSLWAAAVMTWGIPALYLPAVAFVPVMWVILLLITRG</sequence>
<name>A0A1M4N057_9RHOB</name>
<keyword evidence="1" id="KW-1133">Transmembrane helix</keyword>
<proteinExistence type="predicted"/>
<gene>
    <name evidence="2" type="ORF">KARMA_2416</name>
</gene>
<keyword evidence="3" id="KW-1185">Reference proteome</keyword>
<evidence type="ECO:0000313" key="2">
    <source>
        <dbReference type="EMBL" id="SCM68201.1"/>
    </source>
</evidence>
<dbReference type="AlphaFoldDB" id="A0A1M4N057"/>
<keyword evidence="1" id="KW-0812">Transmembrane</keyword>
<feature type="transmembrane region" description="Helical" evidence="1">
    <location>
        <begin position="39"/>
        <end position="57"/>
    </location>
</feature>
<evidence type="ECO:0000256" key="1">
    <source>
        <dbReference type="SAM" id="Phobius"/>
    </source>
</evidence>
<accession>A0A1M4N057</accession>
<dbReference type="RefSeq" id="WP_072706843.1">
    <property type="nucleotide sequence ID" value="NZ_FMJB01000055.1"/>
</dbReference>
<organism evidence="2 3">
    <name type="scientific">Donghicola eburneus</name>
    <dbReference type="NCBI Taxonomy" id="393278"/>
    <lineage>
        <taxon>Bacteria</taxon>
        <taxon>Pseudomonadati</taxon>
        <taxon>Pseudomonadota</taxon>
        <taxon>Alphaproteobacteria</taxon>
        <taxon>Rhodobacterales</taxon>
        <taxon>Roseobacteraceae</taxon>
        <taxon>Donghicola</taxon>
    </lineage>
</organism>
<reference evidence="3" key="1">
    <citation type="submission" date="2016-09" db="EMBL/GenBank/DDBJ databases">
        <authorList>
            <person name="Wibberg D."/>
        </authorList>
    </citation>
    <scope>NUCLEOTIDE SEQUENCE [LARGE SCALE GENOMIC DNA]</scope>
</reference>
<feature type="transmembrane region" description="Helical" evidence="1">
    <location>
        <begin position="63"/>
        <end position="81"/>
    </location>
</feature>
<protein>
    <submittedName>
        <fullName evidence="2">Putative membrane protein</fullName>
    </submittedName>
</protein>
<evidence type="ECO:0000313" key="3">
    <source>
        <dbReference type="Proteomes" id="UP000184085"/>
    </source>
</evidence>
<dbReference type="EMBL" id="FMJB01000055">
    <property type="protein sequence ID" value="SCM68201.1"/>
    <property type="molecule type" value="Genomic_DNA"/>
</dbReference>
<dbReference type="Proteomes" id="UP000184085">
    <property type="component" value="Unassembled WGS sequence"/>
</dbReference>